<dbReference type="PANTHER" id="PTHR33327">
    <property type="entry name" value="ENDONUCLEASE"/>
    <property type="match status" value="1"/>
</dbReference>
<reference evidence="3 4" key="1">
    <citation type="journal article" date="2019" name="Sci. Rep.">
        <title>Orb-weaving spider Araneus ventricosus genome elucidates the spidroin gene catalogue.</title>
        <authorList>
            <person name="Kono N."/>
            <person name="Nakamura H."/>
            <person name="Ohtoshi R."/>
            <person name="Moran D.A.P."/>
            <person name="Shinohara A."/>
            <person name="Yoshida Y."/>
            <person name="Fujiwara M."/>
            <person name="Mori M."/>
            <person name="Tomita M."/>
            <person name="Arakawa K."/>
        </authorList>
    </citation>
    <scope>NUCLEOTIDE SEQUENCE [LARGE SCALE GENOMIC DNA]</scope>
</reference>
<dbReference type="PROSITE" id="PS00022">
    <property type="entry name" value="EGF_1"/>
    <property type="match status" value="1"/>
</dbReference>
<dbReference type="Proteomes" id="UP000499080">
    <property type="component" value="Unassembled WGS sequence"/>
</dbReference>
<protein>
    <recommendedName>
        <fullName evidence="2">SWIM-type domain-containing protein</fullName>
    </recommendedName>
</protein>
<keyword evidence="4" id="KW-1185">Reference proteome</keyword>
<dbReference type="PANTHER" id="PTHR33327:SF3">
    <property type="entry name" value="RNA-DIRECTED DNA POLYMERASE"/>
    <property type="match status" value="1"/>
</dbReference>
<dbReference type="InterPro" id="IPR000742">
    <property type="entry name" value="EGF"/>
</dbReference>
<keyword evidence="1" id="KW-0863">Zinc-finger</keyword>
<dbReference type="OrthoDB" id="8066980at2759"/>
<accession>A0A4Y2J2B5</accession>
<name>A0A4Y2J2B5_ARAVE</name>
<evidence type="ECO:0000313" key="4">
    <source>
        <dbReference type="Proteomes" id="UP000499080"/>
    </source>
</evidence>
<organism evidence="3 4">
    <name type="scientific">Araneus ventricosus</name>
    <name type="common">Orbweaver spider</name>
    <name type="synonym">Epeira ventricosa</name>
    <dbReference type="NCBI Taxonomy" id="182803"/>
    <lineage>
        <taxon>Eukaryota</taxon>
        <taxon>Metazoa</taxon>
        <taxon>Ecdysozoa</taxon>
        <taxon>Arthropoda</taxon>
        <taxon>Chelicerata</taxon>
        <taxon>Arachnida</taxon>
        <taxon>Araneae</taxon>
        <taxon>Araneomorphae</taxon>
        <taxon>Entelegynae</taxon>
        <taxon>Araneoidea</taxon>
        <taxon>Araneidae</taxon>
        <taxon>Araneus</taxon>
    </lineage>
</organism>
<evidence type="ECO:0000313" key="3">
    <source>
        <dbReference type="EMBL" id="GBM83306.1"/>
    </source>
</evidence>
<dbReference type="GO" id="GO:0008270">
    <property type="term" value="F:zinc ion binding"/>
    <property type="evidence" value="ECO:0007669"/>
    <property type="project" value="UniProtKB-KW"/>
</dbReference>
<sequence>MRKRAIDSANPIKQEHVKNEFNECQFSVLCGNEMHCVDVLSACCSCSAGRLGKLCKHQFAIYYYHNVCGKNFPPFHAKENHHMAYLALGQEDPQIDFYQPFRLDSCEISNIDRKDESIDEISPSTFESLLTTVSHSSESNLSIQIEKNSHKKELQEKLFRLIGDGLKNFILQNKDLQLGDKRPSHLLSEMQNLAPAKMKDDILQTLWLQRLLANLQQILSVCKASLDEFAQIADKIYEVSGCNLTVARGESKPDQVELDAIKAELADLKNMVKKSSVSQYSHAELNLEGDL</sequence>
<dbReference type="CDD" id="cd00054">
    <property type="entry name" value="EGF_CA"/>
    <property type="match status" value="1"/>
</dbReference>
<feature type="domain" description="SWIM-type" evidence="2">
    <location>
        <begin position="26"/>
        <end position="66"/>
    </location>
</feature>
<gene>
    <name evidence="3" type="ORF">AVEN_261143_1</name>
</gene>
<comment type="caution">
    <text evidence="3">The sequence shown here is derived from an EMBL/GenBank/DDBJ whole genome shotgun (WGS) entry which is preliminary data.</text>
</comment>
<dbReference type="EMBL" id="BGPR01003068">
    <property type="protein sequence ID" value="GBM83306.1"/>
    <property type="molecule type" value="Genomic_DNA"/>
</dbReference>
<evidence type="ECO:0000259" key="2">
    <source>
        <dbReference type="PROSITE" id="PS50966"/>
    </source>
</evidence>
<keyword evidence="1" id="KW-0862">Zinc</keyword>
<keyword evidence="1" id="KW-0479">Metal-binding</keyword>
<dbReference type="AlphaFoldDB" id="A0A4Y2J2B5"/>
<proteinExistence type="predicted"/>
<dbReference type="InterPro" id="IPR007527">
    <property type="entry name" value="Znf_SWIM"/>
</dbReference>
<evidence type="ECO:0000256" key="1">
    <source>
        <dbReference type="PROSITE-ProRule" id="PRU00325"/>
    </source>
</evidence>
<dbReference type="PROSITE" id="PS50966">
    <property type="entry name" value="ZF_SWIM"/>
    <property type="match status" value="1"/>
</dbReference>